<dbReference type="PaxDb" id="29760-VIT_12s0028g01010.t01"/>
<dbReference type="Proteomes" id="UP000009183">
    <property type="component" value="Chromosome 12"/>
</dbReference>
<dbReference type="InParanoid" id="F6H577"/>
<gene>
    <name evidence="1" type="ordered locus">VIT_12s0028g01010</name>
</gene>
<proteinExistence type="predicted"/>
<evidence type="ECO:0000313" key="2">
    <source>
        <dbReference type="Proteomes" id="UP000009183"/>
    </source>
</evidence>
<keyword evidence="2" id="KW-1185">Reference proteome</keyword>
<accession>F6H577</accession>
<dbReference type="AlphaFoldDB" id="F6H577"/>
<evidence type="ECO:0000313" key="1">
    <source>
        <dbReference type="EMBL" id="CCB47445.1"/>
    </source>
</evidence>
<sequence>MKHNHYHLSRPQFSHVVKRSSEFSSFYSDSLPINKLYLNLLSVYHHRYPLLSLSLSLLFRRFPARFPLFPVKPSLFFLSGKGGGGNMTNTKIVYPKSENCQRLGDGGGPARR</sequence>
<protein>
    <submittedName>
        <fullName evidence="1">Uncharacterized protein</fullName>
    </submittedName>
</protein>
<name>F6H577_VITVI</name>
<dbReference type="EMBL" id="FN595235">
    <property type="protein sequence ID" value="CCB47445.1"/>
    <property type="molecule type" value="Genomic_DNA"/>
</dbReference>
<dbReference type="HOGENOM" id="CLU_2150487_0_0_1"/>
<reference evidence="2" key="1">
    <citation type="journal article" date="2007" name="Nature">
        <title>The grapevine genome sequence suggests ancestral hexaploidization in major angiosperm phyla.</title>
        <authorList>
            <consortium name="The French-Italian Public Consortium for Grapevine Genome Characterization."/>
            <person name="Jaillon O."/>
            <person name="Aury J.-M."/>
            <person name="Noel B."/>
            <person name="Policriti A."/>
            <person name="Clepet C."/>
            <person name="Casagrande A."/>
            <person name="Choisne N."/>
            <person name="Aubourg S."/>
            <person name="Vitulo N."/>
            <person name="Jubin C."/>
            <person name="Vezzi A."/>
            <person name="Legeai F."/>
            <person name="Hugueney P."/>
            <person name="Dasilva C."/>
            <person name="Horner D."/>
            <person name="Mica E."/>
            <person name="Jublot D."/>
            <person name="Poulain J."/>
            <person name="Bruyere C."/>
            <person name="Billault A."/>
            <person name="Segurens B."/>
            <person name="Gouyvenoux M."/>
            <person name="Ugarte E."/>
            <person name="Cattonaro F."/>
            <person name="Anthouard V."/>
            <person name="Vico V."/>
            <person name="Del Fabbro C."/>
            <person name="Alaux M."/>
            <person name="Di Gaspero G."/>
            <person name="Dumas V."/>
            <person name="Felice N."/>
            <person name="Paillard S."/>
            <person name="Juman I."/>
            <person name="Moroldo M."/>
            <person name="Scalabrin S."/>
            <person name="Canaguier A."/>
            <person name="Le Clainche I."/>
            <person name="Malacrida G."/>
            <person name="Durand E."/>
            <person name="Pesole G."/>
            <person name="Laucou V."/>
            <person name="Chatelet P."/>
            <person name="Merdinoglu D."/>
            <person name="Delledonne M."/>
            <person name="Pezzotti M."/>
            <person name="Lecharny A."/>
            <person name="Scarpelli C."/>
            <person name="Artiguenave F."/>
            <person name="Pe M.E."/>
            <person name="Valle G."/>
            <person name="Morgante M."/>
            <person name="Caboche M."/>
            <person name="Adam-Blondon A.-F."/>
            <person name="Weissenbach J."/>
            <person name="Quetier F."/>
            <person name="Wincker P."/>
        </authorList>
    </citation>
    <scope>NUCLEOTIDE SEQUENCE [LARGE SCALE GENOMIC DNA]</scope>
    <source>
        <strain evidence="2">cv. Pinot noir / PN40024</strain>
    </source>
</reference>
<organism evidence="1 2">
    <name type="scientific">Vitis vinifera</name>
    <name type="common">Grape</name>
    <dbReference type="NCBI Taxonomy" id="29760"/>
    <lineage>
        <taxon>Eukaryota</taxon>
        <taxon>Viridiplantae</taxon>
        <taxon>Streptophyta</taxon>
        <taxon>Embryophyta</taxon>
        <taxon>Tracheophyta</taxon>
        <taxon>Spermatophyta</taxon>
        <taxon>Magnoliopsida</taxon>
        <taxon>eudicotyledons</taxon>
        <taxon>Gunneridae</taxon>
        <taxon>Pentapetalae</taxon>
        <taxon>rosids</taxon>
        <taxon>Vitales</taxon>
        <taxon>Vitaceae</taxon>
        <taxon>Viteae</taxon>
        <taxon>Vitis</taxon>
    </lineage>
</organism>